<dbReference type="Pfam" id="PF02018">
    <property type="entry name" value="CBM_4_9"/>
    <property type="match status" value="1"/>
</dbReference>
<comment type="catalytic activity">
    <reaction evidence="8">
        <text>Endohydrolysis of (1-&gt;4)-beta-D-glucosidic linkages in cellulose, lichenin and cereal beta-D-glucans.</text>
        <dbReference type="EC" id="3.2.1.4"/>
    </reaction>
</comment>
<feature type="domain" description="CBM-cenC" evidence="10">
    <location>
        <begin position="43"/>
        <end position="164"/>
    </location>
</feature>
<evidence type="ECO:0000256" key="8">
    <source>
        <dbReference type="RuleBase" id="RU361166"/>
    </source>
</evidence>
<gene>
    <name evidence="12" type="ORF">Aco04nite_67280</name>
</gene>
<evidence type="ECO:0000256" key="3">
    <source>
        <dbReference type="ARBA" id="ARBA00023277"/>
    </source>
</evidence>
<feature type="active site" evidence="7">
    <location>
        <position position="725"/>
    </location>
</feature>
<dbReference type="EC" id="3.2.1.4" evidence="8"/>
<reference evidence="12" key="1">
    <citation type="submission" date="2021-03" db="EMBL/GenBank/DDBJ databases">
        <title>Whole genome shotgun sequence of Actinoplanes consettensis NBRC 14913.</title>
        <authorList>
            <person name="Komaki H."/>
            <person name="Tamura T."/>
        </authorList>
    </citation>
    <scope>NUCLEOTIDE SEQUENCE</scope>
    <source>
        <strain evidence="12">NBRC 14913</strain>
    </source>
</reference>
<evidence type="ECO:0000313" key="13">
    <source>
        <dbReference type="Proteomes" id="UP000680865"/>
    </source>
</evidence>
<proteinExistence type="inferred from homology"/>
<evidence type="ECO:0000256" key="6">
    <source>
        <dbReference type="PROSITE-ProRule" id="PRU10059"/>
    </source>
</evidence>
<dbReference type="SUPFAM" id="SSF49785">
    <property type="entry name" value="Galactose-binding domain-like"/>
    <property type="match status" value="1"/>
</dbReference>
<feature type="active site" evidence="7">
    <location>
        <position position="716"/>
    </location>
</feature>
<dbReference type="InterPro" id="IPR004197">
    <property type="entry name" value="Cellulase_Ig-like"/>
</dbReference>
<dbReference type="InterPro" id="IPR001701">
    <property type="entry name" value="Glyco_hydro_9"/>
</dbReference>
<dbReference type="CDD" id="cd02850">
    <property type="entry name" value="E_set_Cellulase_N"/>
    <property type="match status" value="1"/>
</dbReference>
<accession>A0A919SWJ0</accession>
<dbReference type="InterPro" id="IPR008928">
    <property type="entry name" value="6-hairpin_glycosidase_sf"/>
</dbReference>
<protein>
    <recommendedName>
        <fullName evidence="8">Endoglucanase</fullName>
        <ecNumber evidence="8">3.2.1.4</ecNumber>
    </recommendedName>
</protein>
<dbReference type="GO" id="GO:0008810">
    <property type="term" value="F:cellulase activity"/>
    <property type="evidence" value="ECO:0007669"/>
    <property type="project" value="UniProtKB-EC"/>
</dbReference>
<dbReference type="Proteomes" id="UP000680865">
    <property type="component" value="Unassembled WGS sequence"/>
</dbReference>
<keyword evidence="5 6" id="KW-0624">Polysaccharide degradation</keyword>
<feature type="chain" id="PRO_5038163088" description="Endoglucanase" evidence="8">
    <location>
        <begin position="22"/>
        <end position="743"/>
    </location>
</feature>
<dbReference type="SUPFAM" id="SSF48208">
    <property type="entry name" value="Six-hairpin glycosidases"/>
    <property type="match status" value="1"/>
</dbReference>
<evidence type="ECO:0000313" key="12">
    <source>
        <dbReference type="EMBL" id="GIM79792.1"/>
    </source>
</evidence>
<dbReference type="GO" id="GO:0030245">
    <property type="term" value="P:cellulose catabolic process"/>
    <property type="evidence" value="ECO:0007669"/>
    <property type="project" value="UniProtKB-KW"/>
</dbReference>
<organism evidence="12 13">
    <name type="scientific">Winogradskya consettensis</name>
    <dbReference type="NCBI Taxonomy" id="113560"/>
    <lineage>
        <taxon>Bacteria</taxon>
        <taxon>Bacillati</taxon>
        <taxon>Actinomycetota</taxon>
        <taxon>Actinomycetes</taxon>
        <taxon>Micromonosporales</taxon>
        <taxon>Micromonosporaceae</taxon>
        <taxon>Winogradskya</taxon>
    </lineage>
</organism>
<keyword evidence="4 6" id="KW-0326">Glycosidase</keyword>
<keyword evidence="2 6" id="KW-0378">Hydrolase</keyword>
<name>A0A919SWJ0_9ACTN</name>
<dbReference type="AlphaFoldDB" id="A0A919SWJ0"/>
<dbReference type="Gene3D" id="2.60.120.260">
    <property type="entry name" value="Galactose-binding domain-like"/>
    <property type="match status" value="1"/>
</dbReference>
<evidence type="ECO:0000256" key="5">
    <source>
        <dbReference type="ARBA" id="ARBA00023326"/>
    </source>
</evidence>
<dbReference type="Pfam" id="PF00759">
    <property type="entry name" value="Glyco_hydro_9"/>
    <property type="match status" value="1"/>
</dbReference>
<evidence type="ECO:0000259" key="10">
    <source>
        <dbReference type="Pfam" id="PF02018"/>
    </source>
</evidence>
<dbReference type="InterPro" id="IPR008979">
    <property type="entry name" value="Galactose-bd-like_sf"/>
</dbReference>
<feature type="domain" description="Cellulase Ig-like" evidence="11">
    <location>
        <begin position="188"/>
        <end position="272"/>
    </location>
</feature>
<dbReference type="InterPro" id="IPR014756">
    <property type="entry name" value="Ig_E-set"/>
</dbReference>
<comment type="caution">
    <text evidence="12">The sequence shown here is derived from an EMBL/GenBank/DDBJ whole genome shotgun (WGS) entry which is preliminary data.</text>
</comment>
<evidence type="ECO:0000256" key="1">
    <source>
        <dbReference type="ARBA" id="ARBA00007072"/>
    </source>
</evidence>
<keyword evidence="3 6" id="KW-0119">Carbohydrate metabolism</keyword>
<dbReference type="Gene3D" id="2.60.40.10">
    <property type="entry name" value="Immunoglobulins"/>
    <property type="match status" value="1"/>
</dbReference>
<feature type="active site" evidence="6">
    <location>
        <position position="668"/>
    </location>
</feature>
<keyword evidence="13" id="KW-1185">Reference proteome</keyword>
<dbReference type="EMBL" id="BOQP01000040">
    <property type="protein sequence ID" value="GIM79792.1"/>
    <property type="molecule type" value="Genomic_DNA"/>
</dbReference>
<dbReference type="InterPro" id="IPR003305">
    <property type="entry name" value="CenC_carb-bd"/>
</dbReference>
<dbReference type="InterPro" id="IPR018221">
    <property type="entry name" value="Glyco_hydro_9_His_AS"/>
</dbReference>
<dbReference type="Gene3D" id="1.50.10.10">
    <property type="match status" value="1"/>
</dbReference>
<keyword evidence="8" id="KW-0136">Cellulose degradation</keyword>
<dbReference type="SUPFAM" id="SSF81296">
    <property type="entry name" value="E set domains"/>
    <property type="match status" value="1"/>
</dbReference>
<feature type="signal peptide" evidence="8">
    <location>
        <begin position="1"/>
        <end position="21"/>
    </location>
</feature>
<dbReference type="Pfam" id="PF02927">
    <property type="entry name" value="CelD_N"/>
    <property type="match status" value="1"/>
</dbReference>
<keyword evidence="8" id="KW-0732">Signal</keyword>
<dbReference type="InterPro" id="IPR012341">
    <property type="entry name" value="6hp_glycosidase-like_sf"/>
</dbReference>
<dbReference type="InterPro" id="IPR033126">
    <property type="entry name" value="Glyco_hydro_9_Asp/Glu_AS"/>
</dbReference>
<evidence type="ECO:0000256" key="4">
    <source>
        <dbReference type="ARBA" id="ARBA00023295"/>
    </source>
</evidence>
<evidence type="ECO:0000259" key="11">
    <source>
        <dbReference type="Pfam" id="PF02927"/>
    </source>
</evidence>
<evidence type="ECO:0000256" key="7">
    <source>
        <dbReference type="PROSITE-ProRule" id="PRU10060"/>
    </source>
</evidence>
<dbReference type="PROSITE" id="PS00698">
    <property type="entry name" value="GH9_3"/>
    <property type="match status" value="1"/>
</dbReference>
<sequence length="743" mass="78954">MIRTAVVLATTLLLVPVTAQAANAQAANAQTADARAANADEVEQIVNGGFDNGAAPWWASSGAITVAGGQACVDVPGGTVNKWDFSIGQNDIDLVAGENYRYSFTATGAGHVVRAIVGGSAAPYDTYFEASPGLTADAQPYAYTFTSAVTTGQAQVAFQLGGSPDPWTFCVDDASLLGGVPPEVYVPDTGPRVRVNQVGYLPDGPKKATLVTDATTALPWQLRNAAGKVVKSGRSTPRGVDVSSGQNVHSIDFSGYRVRGAGYTLVADGETSRPFDVDTAAYRQLRTDSLKFFYTQRSGIEIREDLRPGYARPAGHVDVAPNLGDGAVPCQPGVCDYTLDVTGGWYDAGDHGKYVVNGGISVWQVLSAYERFGVKSELAIPESGNATPDVLDEVRWELDFLLKMQVPAGHAYAGMAHHKIHDAAWTGLPLLPHLDPQQRELHPVSTAATLNLAATAAQAARVYRRFDPAFAAKALAAARTAFTAARANPALYAPESDGIGGGAYNDSKVDDDFYWAAAELYLTTGERSYQDFLLASPLHTADVFTGAGAFDWASTAAAARLDLAVLPSRLPGRAQIRDSVVRGAAHYLAIQRNQPYGVPYAPANNAWDWGSNSAVLNNAQVLATAYDLTGRSAFRDAALETMDYVLGRNALNQSYVTGYGEVSSQNQHSRWYAHELDATLPHPPNGSLAGGANSSIQDPYAQSKLTGCVAQFCYIDDIQSWSTNELTINWNSALAWMAAFTAS</sequence>
<evidence type="ECO:0000259" key="9">
    <source>
        <dbReference type="Pfam" id="PF00759"/>
    </source>
</evidence>
<dbReference type="PANTHER" id="PTHR22298">
    <property type="entry name" value="ENDO-1,4-BETA-GLUCANASE"/>
    <property type="match status" value="1"/>
</dbReference>
<evidence type="ECO:0000256" key="2">
    <source>
        <dbReference type="ARBA" id="ARBA00022801"/>
    </source>
</evidence>
<dbReference type="PROSITE" id="PS00592">
    <property type="entry name" value="GH9_2"/>
    <property type="match status" value="1"/>
</dbReference>
<dbReference type="InterPro" id="IPR013783">
    <property type="entry name" value="Ig-like_fold"/>
</dbReference>
<feature type="domain" description="Glycoside hydrolase family 9" evidence="9">
    <location>
        <begin position="282"/>
        <end position="737"/>
    </location>
</feature>
<comment type="similarity">
    <text evidence="1 6 8">Belongs to the glycosyl hydrolase 9 (cellulase E) family.</text>
</comment>